<dbReference type="PANTHER" id="PTHR22807:SF53">
    <property type="entry name" value="RIBOSOMAL RNA SMALL SUBUNIT METHYLTRANSFERASE B-RELATED"/>
    <property type="match status" value="1"/>
</dbReference>
<dbReference type="NCBIfam" id="NF011494">
    <property type="entry name" value="PRK14902.1"/>
    <property type="match status" value="1"/>
</dbReference>
<dbReference type="OrthoDB" id="9810297at2"/>
<reference evidence="15 16" key="1">
    <citation type="submission" date="2014-06" db="EMBL/GenBank/DDBJ databases">
        <title>Genome characterization of distinct group I Clostridium botulinum lineages.</title>
        <authorList>
            <person name="Giordani F."/>
            <person name="Anselmo A."/>
            <person name="Fillo S."/>
            <person name="Palozzi A.M."/>
            <person name="Fortunato A."/>
            <person name="Gentile B."/>
            <person name="Ciammaruconi A."/>
            <person name="Anniballi F."/>
            <person name="De Medici D."/>
            <person name="Lista F."/>
        </authorList>
    </citation>
    <scope>NUCLEOTIDE SEQUENCE [LARGE SCALE GENOMIC DNA]</scope>
    <source>
        <strain evidence="15 16">B2 450</strain>
    </source>
</reference>
<dbReference type="Pfam" id="PF22458">
    <property type="entry name" value="RsmF-B_ferredox"/>
    <property type="match status" value="1"/>
</dbReference>
<dbReference type="GO" id="GO:0008649">
    <property type="term" value="F:rRNA methyltransferase activity"/>
    <property type="evidence" value="ECO:0007669"/>
    <property type="project" value="InterPro"/>
</dbReference>
<dbReference type="InterPro" id="IPR054728">
    <property type="entry name" value="RsmB-like_ferredoxin"/>
</dbReference>
<comment type="subcellular location">
    <subcellularLocation>
        <location evidence="2">Cytoplasm</location>
    </subcellularLocation>
</comment>
<dbReference type="CDD" id="cd02440">
    <property type="entry name" value="AdoMet_MTases"/>
    <property type="match status" value="1"/>
</dbReference>
<organism evidence="15 16">
    <name type="scientific">Clostridium botulinum B2 450</name>
    <dbReference type="NCBI Taxonomy" id="1379739"/>
    <lineage>
        <taxon>Bacteria</taxon>
        <taxon>Bacillati</taxon>
        <taxon>Bacillota</taxon>
        <taxon>Clostridia</taxon>
        <taxon>Eubacteriales</taxon>
        <taxon>Clostridiaceae</taxon>
        <taxon>Clostridium</taxon>
    </lineage>
</organism>
<dbReference type="SUPFAM" id="SSF48013">
    <property type="entry name" value="NusB-like"/>
    <property type="match status" value="1"/>
</dbReference>
<keyword evidence="9 13" id="KW-0694">RNA-binding</keyword>
<comment type="similarity">
    <text evidence="13">Belongs to the class I-like SAM-binding methyltransferase superfamily. RsmB/NOP family.</text>
</comment>
<evidence type="ECO:0000256" key="13">
    <source>
        <dbReference type="PROSITE-ProRule" id="PRU01023"/>
    </source>
</evidence>
<evidence type="ECO:0000256" key="1">
    <source>
        <dbReference type="ARBA" id="ARBA00002724"/>
    </source>
</evidence>
<dbReference type="Proteomes" id="UP000032250">
    <property type="component" value="Unassembled WGS sequence"/>
</dbReference>
<feature type="binding site" evidence="13">
    <location>
        <position position="283"/>
    </location>
    <ligand>
        <name>S-adenosyl-L-methionine</name>
        <dbReference type="ChEBI" id="CHEBI:59789"/>
    </ligand>
</feature>
<dbReference type="FunFam" id="1.10.940.10:FF:000006">
    <property type="entry name" value="16S rRNA (Cytosine(967)-C(5))-methyltransferase RsmB"/>
    <property type="match status" value="1"/>
</dbReference>
<dbReference type="PANTHER" id="PTHR22807">
    <property type="entry name" value="NOP2 YEAST -RELATED NOL1/NOP2/FMU SUN DOMAIN-CONTAINING"/>
    <property type="match status" value="1"/>
</dbReference>
<evidence type="ECO:0000256" key="4">
    <source>
        <dbReference type="ARBA" id="ARBA00022490"/>
    </source>
</evidence>
<gene>
    <name evidence="15" type="ORF">N495_12375</name>
</gene>
<dbReference type="SUPFAM" id="SSF53335">
    <property type="entry name" value="S-adenosyl-L-methionine-dependent methyltransferases"/>
    <property type="match status" value="1"/>
</dbReference>
<dbReference type="HOGENOM" id="CLU_005316_0_1_9"/>
<dbReference type="FunFam" id="3.30.70.1170:FF:000003">
    <property type="entry name" value="16S rRNA (Cytosine(967)-C(5))-methyltransferase RsmB"/>
    <property type="match status" value="1"/>
</dbReference>
<dbReference type="EMBL" id="JXSU01000007">
    <property type="protein sequence ID" value="KIS24334.1"/>
    <property type="molecule type" value="Genomic_DNA"/>
</dbReference>
<evidence type="ECO:0000313" key="15">
    <source>
        <dbReference type="EMBL" id="KIS24334.1"/>
    </source>
</evidence>
<dbReference type="GO" id="GO:0005737">
    <property type="term" value="C:cytoplasm"/>
    <property type="evidence" value="ECO:0007669"/>
    <property type="project" value="UniProtKB-SubCell"/>
</dbReference>
<dbReference type="Pfam" id="PF01029">
    <property type="entry name" value="NusB"/>
    <property type="match status" value="1"/>
</dbReference>
<evidence type="ECO:0000256" key="10">
    <source>
        <dbReference type="ARBA" id="ARBA00030399"/>
    </source>
</evidence>
<comment type="caution">
    <text evidence="15">The sequence shown here is derived from an EMBL/GenBank/DDBJ whole genome shotgun (WGS) entry which is preliminary data.</text>
</comment>
<dbReference type="GO" id="GO:0003723">
    <property type="term" value="F:RNA binding"/>
    <property type="evidence" value="ECO:0007669"/>
    <property type="project" value="UniProtKB-UniRule"/>
</dbReference>
<dbReference type="AlphaFoldDB" id="A0A0D1AMG4"/>
<dbReference type="InterPro" id="IPR001678">
    <property type="entry name" value="MeTrfase_RsmB-F_NOP2_dom"/>
</dbReference>
<dbReference type="PATRIC" id="fig|1379739.3.peg.2857"/>
<feature type="binding site" evidence="13">
    <location>
        <position position="310"/>
    </location>
    <ligand>
        <name>S-adenosyl-L-methionine</name>
        <dbReference type="ChEBI" id="CHEBI:59789"/>
    </ligand>
</feature>
<dbReference type="GO" id="GO:0006355">
    <property type="term" value="P:regulation of DNA-templated transcription"/>
    <property type="evidence" value="ECO:0007669"/>
    <property type="project" value="InterPro"/>
</dbReference>
<dbReference type="InterPro" id="IPR035926">
    <property type="entry name" value="NusB-like_sf"/>
</dbReference>
<keyword evidence="7 13" id="KW-0808">Transferase</keyword>
<keyword evidence="6 13" id="KW-0489">Methyltransferase</keyword>
<keyword evidence="8 13" id="KW-0949">S-adenosyl-L-methionine</keyword>
<evidence type="ECO:0000256" key="6">
    <source>
        <dbReference type="ARBA" id="ARBA00022603"/>
    </source>
</evidence>
<feature type="domain" description="SAM-dependent MTase RsmB/NOP-type" evidence="14">
    <location>
        <begin position="169"/>
        <end position="442"/>
    </location>
</feature>
<dbReference type="PRINTS" id="PR02008">
    <property type="entry name" value="RCMTFAMILY"/>
</dbReference>
<evidence type="ECO:0000256" key="12">
    <source>
        <dbReference type="ARBA" id="ARBA00047283"/>
    </source>
</evidence>
<feature type="active site" description="Nucleophile" evidence="13">
    <location>
        <position position="381"/>
    </location>
</feature>
<dbReference type="EC" id="2.1.1.176" evidence="3"/>
<dbReference type="InterPro" id="IPR049560">
    <property type="entry name" value="MeTrfase_RsmB-F_NOP2_cat"/>
</dbReference>
<dbReference type="InterPro" id="IPR006027">
    <property type="entry name" value="NusB_RsmB_TIM44"/>
</dbReference>
<dbReference type="Gene3D" id="1.10.940.10">
    <property type="entry name" value="NusB-like"/>
    <property type="match status" value="1"/>
</dbReference>
<evidence type="ECO:0000256" key="8">
    <source>
        <dbReference type="ARBA" id="ARBA00022691"/>
    </source>
</evidence>
<feature type="binding site" evidence="13">
    <location>
        <position position="328"/>
    </location>
    <ligand>
        <name>S-adenosyl-L-methionine</name>
        <dbReference type="ChEBI" id="CHEBI:59789"/>
    </ligand>
</feature>
<dbReference type="RefSeq" id="WP_003484717.1">
    <property type="nucleotide sequence ID" value="NZ_JXSU01000007.1"/>
</dbReference>
<evidence type="ECO:0000256" key="2">
    <source>
        <dbReference type="ARBA" id="ARBA00004496"/>
    </source>
</evidence>
<evidence type="ECO:0000313" key="16">
    <source>
        <dbReference type="Proteomes" id="UP000032250"/>
    </source>
</evidence>
<accession>A0A0D1AMG4</accession>
<dbReference type="NCBIfam" id="TIGR00563">
    <property type="entry name" value="rsmB"/>
    <property type="match status" value="1"/>
</dbReference>
<proteinExistence type="inferred from homology"/>
<protein>
    <recommendedName>
        <fullName evidence="3">16S rRNA (cytosine(967)-C(5))-methyltransferase</fullName>
        <ecNumber evidence="3">2.1.1.176</ecNumber>
    </recommendedName>
    <alternativeName>
        <fullName evidence="10">16S rRNA m5C967 methyltransferase</fullName>
    </alternativeName>
    <alternativeName>
        <fullName evidence="11">rRNA (cytosine-C(5)-)-methyltransferase RsmB</fullName>
    </alternativeName>
</protein>
<evidence type="ECO:0000256" key="3">
    <source>
        <dbReference type="ARBA" id="ARBA00012140"/>
    </source>
</evidence>
<dbReference type="Pfam" id="PF01189">
    <property type="entry name" value="Methyltr_RsmB-F"/>
    <property type="match status" value="1"/>
</dbReference>
<feature type="binding site" evidence="13">
    <location>
        <begin position="259"/>
        <end position="265"/>
    </location>
    <ligand>
        <name>S-adenosyl-L-methionine</name>
        <dbReference type="ChEBI" id="CHEBI:59789"/>
    </ligand>
</feature>
<comment type="catalytic activity">
    <reaction evidence="12">
        <text>cytidine(967) in 16S rRNA + S-adenosyl-L-methionine = 5-methylcytidine(967) in 16S rRNA + S-adenosyl-L-homocysteine + H(+)</text>
        <dbReference type="Rhea" id="RHEA:42748"/>
        <dbReference type="Rhea" id="RHEA-COMP:10219"/>
        <dbReference type="Rhea" id="RHEA-COMP:10220"/>
        <dbReference type="ChEBI" id="CHEBI:15378"/>
        <dbReference type="ChEBI" id="CHEBI:57856"/>
        <dbReference type="ChEBI" id="CHEBI:59789"/>
        <dbReference type="ChEBI" id="CHEBI:74483"/>
        <dbReference type="ChEBI" id="CHEBI:82748"/>
        <dbReference type="EC" id="2.1.1.176"/>
    </reaction>
</comment>
<evidence type="ECO:0000256" key="9">
    <source>
        <dbReference type="ARBA" id="ARBA00022884"/>
    </source>
</evidence>
<dbReference type="InterPro" id="IPR023267">
    <property type="entry name" value="RCMT"/>
</dbReference>
<comment type="function">
    <text evidence="1">Specifically methylates the cytosine at position 967 (m5C967) of 16S rRNA.</text>
</comment>
<evidence type="ECO:0000256" key="7">
    <source>
        <dbReference type="ARBA" id="ARBA00022679"/>
    </source>
</evidence>
<dbReference type="InterPro" id="IPR004573">
    <property type="entry name" value="rRNA_ssu_MeTfrase_B"/>
</dbReference>
<keyword evidence="4" id="KW-0963">Cytoplasm</keyword>
<name>A0A0D1AMG4_CLOBO</name>
<dbReference type="FunFam" id="3.40.50.150:FF:000022">
    <property type="entry name" value="Ribosomal RNA small subunit methyltransferase B"/>
    <property type="match status" value="1"/>
</dbReference>
<evidence type="ECO:0000256" key="5">
    <source>
        <dbReference type="ARBA" id="ARBA00022552"/>
    </source>
</evidence>
<evidence type="ECO:0000256" key="11">
    <source>
        <dbReference type="ARBA" id="ARBA00031088"/>
    </source>
</evidence>
<dbReference type="Gene3D" id="3.30.70.1170">
    <property type="entry name" value="Sun protein, domain 3"/>
    <property type="match status" value="1"/>
</dbReference>
<sequence length="442" mass="51026">MDNAREVALDVLKAVLYEGAYSNIVLNKKLNKSNLKDNDKALITEIVYGTLKYKETLDIIIQSYLKNPIKTMDKNIANILRITIYQIRYLDKIPSFAAVNEAVEMSKKISIKYSKLVNGVLRNYIRTYKNKKFYDDRNNLEKFSFIYSYPKWLIKMFISQYGIEIAEKILKGLNERPNITVRVNNLKIDYDEAFEKLDEYGYNIEEGYICPEAIQIIKGKNIEKNPLFIEGDITVQDESAMLVAPSMELTEESIVLDLCSAPGGKTTHISEIINNKSKVYAYDVHQNKLSLIEENAKRLGIKNVETDVCDAAIFNKELKEIAHRVLMDVPCSGLGIIRKKPEIKWTKNEKEIKNIIDIQRKIMNNGASYLKKGGILLYSTCTLNKEENEENINWFLKKHKNFKIEPLYYGDVDNIIYHKEGFVSILPNDKMDGFFIAKLKKC</sequence>
<evidence type="ECO:0000259" key="14">
    <source>
        <dbReference type="PROSITE" id="PS51686"/>
    </source>
</evidence>
<dbReference type="InterPro" id="IPR029063">
    <property type="entry name" value="SAM-dependent_MTases_sf"/>
</dbReference>
<dbReference type="PROSITE" id="PS51686">
    <property type="entry name" value="SAM_MT_RSMB_NOP"/>
    <property type="match status" value="1"/>
</dbReference>
<dbReference type="Gene3D" id="3.40.50.150">
    <property type="entry name" value="Vaccinia Virus protein VP39"/>
    <property type="match status" value="1"/>
</dbReference>
<keyword evidence="5" id="KW-0698">rRNA processing</keyword>